<evidence type="ECO:0008006" key="3">
    <source>
        <dbReference type="Google" id="ProtNLM"/>
    </source>
</evidence>
<dbReference type="EMBL" id="JBHGPK010000001">
    <property type="protein sequence ID" value="MFC2249183.1"/>
    <property type="molecule type" value="Genomic_DNA"/>
</dbReference>
<gene>
    <name evidence="1" type="ORF">ACETRX_06130</name>
</gene>
<dbReference type="RefSeq" id="WP_394309211.1">
    <property type="nucleotide sequence ID" value="NZ_JBHGPK010000001.1"/>
</dbReference>
<accession>A0ABV6ZAF8</accession>
<comment type="caution">
    <text evidence="1">The sequence shown here is derived from an EMBL/GenBank/DDBJ whole genome shotgun (WGS) entry which is preliminary data.</text>
</comment>
<dbReference type="SUPFAM" id="SSF52096">
    <property type="entry name" value="ClpP/crotonase"/>
    <property type="match status" value="1"/>
</dbReference>
<evidence type="ECO:0000313" key="1">
    <source>
        <dbReference type="EMBL" id="MFC2249183.1"/>
    </source>
</evidence>
<reference evidence="1 2" key="1">
    <citation type="submission" date="2024-09" db="EMBL/GenBank/DDBJ databases">
        <title>Description of Labrys sedimenti sp. nov., isolated from a diclofenac-degrading enrichment culture, and genome-based reclassification of Labrys portucalensis as a later heterotypic synonym of Labrys neptuniae.</title>
        <authorList>
            <person name="Tancsics A."/>
            <person name="Csepanyi A."/>
        </authorList>
    </citation>
    <scope>NUCLEOTIDE SEQUENCE [LARGE SCALE GENOMIC DNA]</scope>
    <source>
        <strain evidence="1 2">LMG 23412</strain>
    </source>
</reference>
<name>A0ABV6ZAF8_9HYPH</name>
<proteinExistence type="predicted"/>
<organism evidence="1 2">
    <name type="scientific">Labrys neptuniae</name>
    <dbReference type="NCBI Taxonomy" id="376174"/>
    <lineage>
        <taxon>Bacteria</taxon>
        <taxon>Pseudomonadati</taxon>
        <taxon>Pseudomonadota</taxon>
        <taxon>Alphaproteobacteria</taxon>
        <taxon>Hyphomicrobiales</taxon>
        <taxon>Xanthobacteraceae</taxon>
        <taxon>Labrys</taxon>
    </lineage>
</organism>
<dbReference type="Gene3D" id="3.90.226.10">
    <property type="entry name" value="2-enoyl-CoA Hydratase, Chain A, domain 1"/>
    <property type="match status" value="1"/>
</dbReference>
<sequence>MLEGKADIMVSSLLRAIGLGALAVGLCWSALPQPALAAAMDFKVVSLSLGTRCGKRCPSLMVANGEMTSGTVERFIDFAQQASKLGTSNVLIIDSPGGHLVEGVNLGHVLRKLRTSVFVGRVITLGGQPVAVNGSCMSACVYALMGGNKRFVPAGSRVGVHREYLPNSSGSDPLSVLRSTRRFPEVTQMLRTYSKKMGVNPALIDLAEQYGVGSIRILTPEDIKRFRLARIAN</sequence>
<protein>
    <recommendedName>
        <fullName evidence="3">Peptidase S49 domain-containing protein</fullName>
    </recommendedName>
</protein>
<dbReference type="Proteomes" id="UP001595190">
    <property type="component" value="Unassembled WGS sequence"/>
</dbReference>
<dbReference type="InterPro" id="IPR029045">
    <property type="entry name" value="ClpP/crotonase-like_dom_sf"/>
</dbReference>
<evidence type="ECO:0000313" key="2">
    <source>
        <dbReference type="Proteomes" id="UP001595190"/>
    </source>
</evidence>